<dbReference type="InterPro" id="IPR029044">
    <property type="entry name" value="Nucleotide-diphossugar_trans"/>
</dbReference>
<dbReference type="Pfam" id="PF18403">
    <property type="entry name" value="Thioredoxin_15"/>
    <property type="match status" value="1"/>
</dbReference>
<keyword evidence="7" id="KW-0256">Endoplasmic reticulum</keyword>
<evidence type="ECO:0000259" key="12">
    <source>
        <dbReference type="Pfam" id="PF18401"/>
    </source>
</evidence>
<dbReference type="InterPro" id="IPR040694">
    <property type="entry name" value="UGGT_TRXL_2"/>
</dbReference>
<dbReference type="InterPro" id="IPR040525">
    <property type="entry name" value="UGGT_TRXL_4"/>
</dbReference>
<keyword evidence="8" id="KW-0325">Glycoprotein</keyword>
<evidence type="ECO:0000256" key="4">
    <source>
        <dbReference type="ARBA" id="ARBA00006351"/>
    </source>
</evidence>
<feature type="chain" id="PRO_5004651819" evidence="10">
    <location>
        <begin position="21"/>
        <end position="1522"/>
    </location>
</feature>
<dbReference type="Pfam" id="PF18401">
    <property type="entry name" value="Thioredoxin_13"/>
    <property type="match status" value="1"/>
</dbReference>
<dbReference type="OMA" id="RQTKTRF"/>
<accession>U4LAN4</accession>
<feature type="domain" description="UGGT thioredoxin-like" evidence="13">
    <location>
        <begin position="406"/>
        <end position="651"/>
    </location>
</feature>
<evidence type="ECO:0000259" key="15">
    <source>
        <dbReference type="Pfam" id="PF18404"/>
    </source>
</evidence>
<dbReference type="InterPro" id="IPR009448">
    <property type="entry name" value="UDP-g_GGtrans"/>
</dbReference>
<dbReference type="STRING" id="1076935.U4LAN4"/>
<comment type="subcellular location">
    <subcellularLocation>
        <location evidence="2">Endoplasmic reticulum lumen</location>
    </subcellularLocation>
</comment>
<proteinExistence type="inferred from homology"/>
<dbReference type="GO" id="GO:0005788">
    <property type="term" value="C:endoplasmic reticulum lumen"/>
    <property type="evidence" value="ECO:0007669"/>
    <property type="project" value="UniProtKB-SubCell"/>
</dbReference>
<dbReference type="CDD" id="cd06432">
    <property type="entry name" value="GT8_HUGT1_C_like"/>
    <property type="match status" value="1"/>
</dbReference>
<dbReference type="eggNOG" id="KOG1879">
    <property type="taxonomic scope" value="Eukaryota"/>
</dbReference>
<keyword evidence="5 16" id="KW-0808">Transferase</keyword>
<evidence type="ECO:0000256" key="9">
    <source>
        <dbReference type="SAM" id="MobiDB-lite"/>
    </source>
</evidence>
<comment type="pathway">
    <text evidence="3">Protein modification; protein glycosylation.</text>
</comment>
<dbReference type="InterPro" id="IPR040692">
    <property type="entry name" value="UGGT_TRXL_3"/>
</dbReference>
<evidence type="ECO:0000256" key="5">
    <source>
        <dbReference type="ARBA" id="ARBA00022679"/>
    </source>
</evidence>
<dbReference type="EMBL" id="HF936418">
    <property type="protein sequence ID" value="CCX16488.1"/>
    <property type="molecule type" value="Genomic_DNA"/>
</dbReference>
<dbReference type="GO" id="GO:0018279">
    <property type="term" value="P:protein N-linked glycosylation via asparagine"/>
    <property type="evidence" value="ECO:0007669"/>
    <property type="project" value="TreeGrafter"/>
</dbReference>
<feature type="domain" description="UGGT thioredoxin-like" evidence="12">
    <location>
        <begin position="269"/>
        <end position="400"/>
    </location>
</feature>
<dbReference type="InterPro" id="IPR040693">
    <property type="entry name" value="UGGT_TRXL_1"/>
</dbReference>
<evidence type="ECO:0000256" key="3">
    <source>
        <dbReference type="ARBA" id="ARBA00004922"/>
    </source>
</evidence>
<evidence type="ECO:0000256" key="1">
    <source>
        <dbReference type="ARBA" id="ARBA00001913"/>
    </source>
</evidence>
<keyword evidence="6 10" id="KW-0732">Signal</keyword>
<dbReference type="Gene3D" id="3.90.550.10">
    <property type="entry name" value="Spore Coat Polysaccharide Biosynthesis Protein SpsA, Chain A"/>
    <property type="match status" value="1"/>
</dbReference>
<evidence type="ECO:0000256" key="2">
    <source>
        <dbReference type="ARBA" id="ARBA00004319"/>
    </source>
</evidence>
<dbReference type="PANTHER" id="PTHR11226:SF0">
    <property type="entry name" value="UDP-GLUCOSE:GLYCOPROTEIN GLUCOSYLTRANSFERASE"/>
    <property type="match status" value="1"/>
</dbReference>
<organism evidence="16 17">
    <name type="scientific">Pyronema omphalodes (strain CBS 100304)</name>
    <name type="common">Pyronema confluens</name>
    <dbReference type="NCBI Taxonomy" id="1076935"/>
    <lineage>
        <taxon>Eukaryota</taxon>
        <taxon>Fungi</taxon>
        <taxon>Dikarya</taxon>
        <taxon>Ascomycota</taxon>
        <taxon>Pezizomycotina</taxon>
        <taxon>Pezizomycetes</taxon>
        <taxon>Pezizales</taxon>
        <taxon>Pyronemataceae</taxon>
        <taxon>Pyronema</taxon>
    </lineage>
</organism>
<evidence type="ECO:0000256" key="10">
    <source>
        <dbReference type="SAM" id="SignalP"/>
    </source>
</evidence>
<reference evidence="16 17" key="1">
    <citation type="journal article" date="2013" name="PLoS Genet.">
        <title>The genome and development-dependent transcriptomes of Pyronema confluens: a window into fungal evolution.</title>
        <authorList>
            <person name="Traeger S."/>
            <person name="Altegoer F."/>
            <person name="Freitag M."/>
            <person name="Gabaldon T."/>
            <person name="Kempken F."/>
            <person name="Kumar A."/>
            <person name="Marcet-Houben M."/>
            <person name="Poggeler S."/>
            <person name="Stajich J.E."/>
            <person name="Nowrousian M."/>
        </authorList>
    </citation>
    <scope>NUCLEOTIDE SEQUENCE [LARGE SCALE GENOMIC DNA]</scope>
    <source>
        <strain evidence="17">CBS 100304</strain>
        <tissue evidence="16">Vegetative mycelium</tissue>
    </source>
</reference>
<feature type="signal peptide" evidence="10">
    <location>
        <begin position="1"/>
        <end position="20"/>
    </location>
</feature>
<evidence type="ECO:0000256" key="7">
    <source>
        <dbReference type="ARBA" id="ARBA00022824"/>
    </source>
</evidence>
<feature type="compositionally biased region" description="Basic and acidic residues" evidence="9">
    <location>
        <begin position="1478"/>
        <end position="1502"/>
    </location>
</feature>
<dbReference type="PANTHER" id="PTHR11226">
    <property type="entry name" value="UDP-GLUCOSE GLYCOPROTEIN:GLUCOSYLTRANSFERASE"/>
    <property type="match status" value="1"/>
</dbReference>
<gene>
    <name evidence="16" type="ORF">PCON_03131</name>
</gene>
<comment type="similarity">
    <text evidence="4">Belongs to the glycosyltransferase 8 family.</text>
</comment>
<dbReference type="FunFam" id="3.90.550.10:FF:000065">
    <property type="entry name" value="UDP-glucose:glycoprotein glucosyltransferase, putative"/>
    <property type="match status" value="1"/>
</dbReference>
<feature type="domain" description="UGGT thioredoxin-like" evidence="11">
    <location>
        <begin position="36"/>
        <end position="216"/>
    </location>
</feature>
<evidence type="ECO:0000259" key="13">
    <source>
        <dbReference type="Pfam" id="PF18402"/>
    </source>
</evidence>
<feature type="region of interest" description="Disordered" evidence="9">
    <location>
        <begin position="1472"/>
        <end position="1502"/>
    </location>
</feature>
<evidence type="ECO:0000259" key="14">
    <source>
        <dbReference type="Pfam" id="PF18403"/>
    </source>
</evidence>
<dbReference type="GO" id="GO:0036503">
    <property type="term" value="P:ERAD pathway"/>
    <property type="evidence" value="ECO:0007669"/>
    <property type="project" value="TreeGrafter"/>
</dbReference>
<evidence type="ECO:0000313" key="17">
    <source>
        <dbReference type="Proteomes" id="UP000018144"/>
    </source>
</evidence>
<evidence type="ECO:0000256" key="6">
    <source>
        <dbReference type="ARBA" id="ARBA00022729"/>
    </source>
</evidence>
<dbReference type="SUPFAM" id="SSF53448">
    <property type="entry name" value="Nucleotide-diphospho-sugar transferases"/>
    <property type="match status" value="1"/>
</dbReference>
<dbReference type="Pfam" id="PF18402">
    <property type="entry name" value="Thioredoxin_14"/>
    <property type="match status" value="1"/>
</dbReference>
<dbReference type="UniPathway" id="UPA00378"/>
<dbReference type="Proteomes" id="UP000018144">
    <property type="component" value="Unassembled WGS sequence"/>
</dbReference>
<dbReference type="GO" id="GO:0051082">
    <property type="term" value="F:unfolded protein binding"/>
    <property type="evidence" value="ECO:0007669"/>
    <property type="project" value="TreeGrafter"/>
</dbReference>
<feature type="domain" description="Glucosyltransferase 24 catalytic" evidence="15">
    <location>
        <begin position="1200"/>
        <end position="1466"/>
    </location>
</feature>
<feature type="domain" description="UDP-glucose:glycoprotein glucosyltransferase thioredoxin-like" evidence="14">
    <location>
        <begin position="663"/>
        <end position="877"/>
    </location>
</feature>
<dbReference type="OrthoDB" id="27683at2759"/>
<sequence>MRIQAASLLLLASLFSRALAASPAVNVGLKASWNSAPLILELLETAALENEAAYFPLLDRISAGALDEKKTDKELYDEFLRLANDEGFLKNPEELSSFNLALSIHAAAPRIEAHYHFYDNNMGRWDPDCNVWVQLGLRQICSPKGELDEIIKTVTNDEKKLQFDRTLGTQEGKPTAILYADIMTPQFKRHHDRLKRYADQGKISYRLRYRRPYESEDRPIMLSGYGVSLVLKKTDYIVMDDRDVGDAENAKAPAADSAQQPLIKLENKESQDIKPISKEDMAGLGYKAASFIMASEDPFGTLQQLVQDFPKHSATIAAGEVNESVAKELDDNFAMMIGGGKNLFWVNGLLLDHSQVNAFALLDHLRGERKHIKSLQSFGLESSEAIKLLSHPVLAASKEEDKALRFDYRDDIEGGDVLIWMNDIEKDSRYSQWSDNPMTMLRRIFPGQLHPMRINMHHLVVPIDLTSKADLSFINNEIRQFIERKIAIRFGLVPLLTNDNAKDQSKIFYYLRDTYGLETALKYFETALEKNDFSKPSEEIFDEVIKGGKLRKDKTALPFELALAGEVISGRLTKLEAWSERMGFNIPAPPVLINGQPVAKEDDWMSSMSDKLQMDVQLVQRYVYETGGQDPEMDLRTHLLQGAAKRRNSYIFPEKEADVKMLDVTQIIESNKDIFEKLPSIDSDKPEVTSEASIWVVGDFDQNDGYDLLNAAAELQKEEQAVNLVLINNPESATEKSTLSSLLFQLHQSKSLTHDLLRKVLDEAHPAKTEDLLGAVKQNGWALPDTIEAGKFWKQSRVVLEKAGVKPGEKAIIITGRVVGPIPKDSTFVTADFQALLDYELTKRIKPVLESAQELGVIEKVKNSGPHSLSSLTSAIALATVPEVPNGLFSPPESTRSDVPGKMLSGDHTAISLGDASTSSIHIVATIDPASELAQKWVPLISALSSMSGVYTQILLNPVKQIGELPVKRFYRHVLSSKPSFDEAGRLESPVARFENIPEGPLLSLSMDVPPAWLVSPKESIHDLDNLKLSTLKERLRGSSVEATYELESILIQGHSMEANGNPPRGAQLVLGTPNTPNFADTIIMANLGYFQFKANPGIWEMSLKRGRSDEIFTIDSFGTAGPSKPTGVDEDIAVLSFQGTTLFPRVSRKAGMEEADVLESAVAGPPSVVDTAKQWLSSLGVLKYVPIPPALQDNAQAEINIFSVASGHLYERFLGIMIASVMRHTDKTVKFWFISNFLSPSFKDFLPVLAEKYKFKYELVTYKWPHWLRPQSEKQREIWGYKILFLDVLFPLDLDKVIFVDADQIVRTDMSELVNLDLEGAPYGFTPMCDSRTSMEGYRFWKTGYWASFLQGRPYHISALYVVDLKEFRAIAAGDRLRQQYHQLSADKDSLANLDQDLPNHMQSLIRIKSLPMEWLWCETWCSDEGLSKAKTIDLCNNPMTKEPKLDRARRQVKEWVEYDEEIAALAKSVKGAGHLSEAKEEKKAEEVKEETHEKAQEKIGEQKTEVMDNIEDKIEIKDEL</sequence>
<dbReference type="Pfam" id="PF18400">
    <property type="entry name" value="Thioredoxin_12"/>
    <property type="match status" value="1"/>
</dbReference>
<evidence type="ECO:0000313" key="16">
    <source>
        <dbReference type="EMBL" id="CCX16488.1"/>
    </source>
</evidence>
<name>U4LAN4_PYROM</name>
<dbReference type="Pfam" id="PF06427">
    <property type="entry name" value="UDP-g_GGTase"/>
    <property type="match status" value="1"/>
</dbReference>
<dbReference type="Pfam" id="PF18404">
    <property type="entry name" value="Glyco_transf_24"/>
    <property type="match status" value="1"/>
</dbReference>
<keyword evidence="17" id="KW-1185">Reference proteome</keyword>
<dbReference type="InterPro" id="IPR040497">
    <property type="entry name" value="Glyco_transf_24"/>
</dbReference>
<protein>
    <submittedName>
        <fullName evidence="16">Similar to UDP-glucose:glycoprotein glucosyltransferase acc. no. Q09140</fullName>
    </submittedName>
</protein>
<dbReference type="GO" id="GO:0003980">
    <property type="term" value="F:UDP-glucose:glycoprotein glucosyltransferase activity"/>
    <property type="evidence" value="ECO:0007669"/>
    <property type="project" value="InterPro"/>
</dbReference>
<comment type="cofactor">
    <cofactor evidence="1">
        <name>Ca(2+)</name>
        <dbReference type="ChEBI" id="CHEBI:29108"/>
    </cofactor>
</comment>
<evidence type="ECO:0000256" key="8">
    <source>
        <dbReference type="ARBA" id="ARBA00023180"/>
    </source>
</evidence>
<evidence type="ECO:0000259" key="11">
    <source>
        <dbReference type="Pfam" id="PF18400"/>
    </source>
</evidence>